<sequence length="136" mass="15920">MVFMILFLVALCSNLLETINPIFGYVDEIIVFLFMGAAFIKTFFLEKQQRKMLDGWSILAFILCSCFLLIAMIPNLFDTAHSTIWMQLYTFFGMVKFLILFYCGHILLQGTHLLSTIPWMKKVAWLLQGYVWRPML</sequence>
<accession>A0ABX4XK83</accession>
<comment type="caution">
    <text evidence="2">The sequence shown here is derived from an EMBL/GenBank/DDBJ whole genome shotgun (WGS) entry which is preliminary data.</text>
</comment>
<keyword evidence="1" id="KW-1133">Transmembrane helix</keyword>
<dbReference type="EMBL" id="MPDH01000017">
    <property type="protein sequence ID" value="PNP89384.1"/>
    <property type="molecule type" value="Genomic_DNA"/>
</dbReference>
<keyword evidence="3" id="KW-1185">Reference proteome</keyword>
<feature type="transmembrane region" description="Helical" evidence="1">
    <location>
        <begin position="89"/>
        <end position="108"/>
    </location>
</feature>
<evidence type="ECO:0000256" key="1">
    <source>
        <dbReference type="SAM" id="Phobius"/>
    </source>
</evidence>
<evidence type="ECO:0000313" key="3">
    <source>
        <dbReference type="Proteomes" id="UP000236500"/>
    </source>
</evidence>
<protein>
    <submittedName>
        <fullName evidence="2">Uncharacterized protein</fullName>
    </submittedName>
</protein>
<gene>
    <name evidence="2" type="ORF">BMT55_12870</name>
</gene>
<dbReference type="Proteomes" id="UP000236500">
    <property type="component" value="Unassembled WGS sequence"/>
</dbReference>
<feature type="transmembrane region" description="Helical" evidence="1">
    <location>
        <begin position="28"/>
        <end position="44"/>
    </location>
</feature>
<evidence type="ECO:0000313" key="2">
    <source>
        <dbReference type="EMBL" id="PNP89384.1"/>
    </source>
</evidence>
<name>A0ABX4XK83_9LIST</name>
<feature type="transmembrane region" description="Helical" evidence="1">
    <location>
        <begin position="56"/>
        <end position="77"/>
    </location>
</feature>
<organism evidence="2 3">
    <name type="scientific">Listeria newyorkensis</name>
    <dbReference type="NCBI Taxonomy" id="1497681"/>
    <lineage>
        <taxon>Bacteria</taxon>
        <taxon>Bacillati</taxon>
        <taxon>Bacillota</taxon>
        <taxon>Bacilli</taxon>
        <taxon>Bacillales</taxon>
        <taxon>Listeriaceae</taxon>
        <taxon>Listeria</taxon>
    </lineage>
</organism>
<keyword evidence="1" id="KW-0472">Membrane</keyword>
<proteinExistence type="predicted"/>
<reference evidence="2 3" key="1">
    <citation type="submission" date="2016-11" db="EMBL/GenBank/DDBJ databases">
        <title>Whole Genome Sequence of Listeria newyorkensis.</title>
        <authorList>
            <person name="Frink S."/>
            <person name="Morales C."/>
            <person name="Kiang D."/>
        </authorList>
    </citation>
    <scope>NUCLEOTIDE SEQUENCE [LARGE SCALE GENOMIC DNA]</scope>
    <source>
        <strain evidence="2 3">F1604011-044</strain>
    </source>
</reference>
<keyword evidence="1" id="KW-0812">Transmembrane</keyword>